<dbReference type="Proteomes" id="UP000240988">
    <property type="component" value="Unassembled WGS sequence"/>
</dbReference>
<dbReference type="SUPFAM" id="SSF51556">
    <property type="entry name" value="Metallo-dependent hydrolases"/>
    <property type="match status" value="1"/>
</dbReference>
<organism evidence="1 2">
    <name type="scientific">Mycobacterium rhizamassiliense</name>
    <dbReference type="NCBI Taxonomy" id="1841860"/>
    <lineage>
        <taxon>Bacteria</taxon>
        <taxon>Bacillati</taxon>
        <taxon>Actinomycetota</taxon>
        <taxon>Actinomycetes</taxon>
        <taxon>Mycobacteriales</taxon>
        <taxon>Mycobacteriaceae</taxon>
        <taxon>Mycobacterium</taxon>
    </lineage>
</organism>
<name>A0A2U3NRA9_9MYCO</name>
<evidence type="ECO:0000313" key="1">
    <source>
        <dbReference type="EMBL" id="SPM34058.1"/>
    </source>
</evidence>
<dbReference type="OrthoDB" id="5450317at2"/>
<proteinExistence type="predicted"/>
<accession>A0A2U3NRA9</accession>
<dbReference type="InterPro" id="IPR032466">
    <property type="entry name" value="Metal_Hydrolase"/>
</dbReference>
<dbReference type="AlphaFoldDB" id="A0A2U3NRA9"/>
<gene>
    <name evidence="1" type="ORF">MRAB57_1869</name>
</gene>
<dbReference type="RefSeq" id="WP_157900585.1">
    <property type="nucleotide sequence ID" value="NZ_LT721901.1"/>
</dbReference>
<sequence length="175" mass="19113">MDIVDAQVHANMLGTDVTLAIMDALGIQSAVFDEFEAPGEGGELHPGYRLPNGSFRNVGPNAEAAALRHPDRFAFLMRVDPTDPGIESWIETLTAASGFKALRTTVFTPAEGEVFEGGGHDRLLRAVQSHNLPFFVTCPGPGSAFDPVRRALSRRPIRHRPLRCRVRRAPRTGND</sequence>
<dbReference type="EMBL" id="FUFA01000004">
    <property type="protein sequence ID" value="SPM34058.1"/>
    <property type="molecule type" value="Genomic_DNA"/>
</dbReference>
<dbReference type="Gene3D" id="3.20.20.140">
    <property type="entry name" value="Metal-dependent hydrolases"/>
    <property type="match status" value="1"/>
</dbReference>
<dbReference type="GO" id="GO:0016787">
    <property type="term" value="F:hydrolase activity"/>
    <property type="evidence" value="ECO:0007669"/>
    <property type="project" value="UniProtKB-KW"/>
</dbReference>
<reference evidence="1 2" key="1">
    <citation type="submission" date="2017-01" db="EMBL/GenBank/DDBJ databases">
        <authorList>
            <consortium name="Urmite Genomes"/>
        </authorList>
    </citation>
    <scope>NUCLEOTIDE SEQUENCE [LARGE SCALE GENOMIC DNA]</scope>
    <source>
        <strain evidence="1 2">AB57</strain>
    </source>
</reference>
<keyword evidence="1" id="KW-0378">Hydrolase</keyword>
<evidence type="ECO:0000313" key="2">
    <source>
        <dbReference type="Proteomes" id="UP000240988"/>
    </source>
</evidence>
<protein>
    <submittedName>
        <fullName evidence="1">Amidohydrolase</fullName>
    </submittedName>
</protein>
<keyword evidence="2" id="KW-1185">Reference proteome</keyword>